<organism evidence="2 3">
    <name type="scientific">Xanthoceras sorbifolium</name>
    <dbReference type="NCBI Taxonomy" id="99658"/>
    <lineage>
        <taxon>Eukaryota</taxon>
        <taxon>Viridiplantae</taxon>
        <taxon>Streptophyta</taxon>
        <taxon>Embryophyta</taxon>
        <taxon>Tracheophyta</taxon>
        <taxon>Spermatophyta</taxon>
        <taxon>Magnoliopsida</taxon>
        <taxon>eudicotyledons</taxon>
        <taxon>Gunneridae</taxon>
        <taxon>Pentapetalae</taxon>
        <taxon>rosids</taxon>
        <taxon>malvids</taxon>
        <taxon>Sapindales</taxon>
        <taxon>Sapindaceae</taxon>
        <taxon>Xanthoceroideae</taxon>
        <taxon>Xanthoceras</taxon>
    </lineage>
</organism>
<keyword evidence="3" id="KW-1185">Reference proteome</keyword>
<dbReference type="Proteomes" id="UP000827721">
    <property type="component" value="Unassembled WGS sequence"/>
</dbReference>
<feature type="region of interest" description="Disordered" evidence="1">
    <location>
        <begin position="47"/>
        <end position="82"/>
    </location>
</feature>
<gene>
    <name evidence="2" type="ORF">JRO89_XS02G0178700</name>
</gene>
<comment type="caution">
    <text evidence="2">The sequence shown here is derived from an EMBL/GenBank/DDBJ whole genome shotgun (WGS) entry which is preliminary data.</text>
</comment>
<sequence length="82" mass="9228">MGFSNSVLAAFKKMGCMSEPRVQETTYTTLLPDDQADELDVVHIQVTEGKEEDDSKGSSEATEDENDEPKKRNLRVKRHVQS</sequence>
<proteinExistence type="predicted"/>
<accession>A0ABQ8IGJ3</accession>
<evidence type="ECO:0000313" key="2">
    <source>
        <dbReference type="EMBL" id="KAH7575650.1"/>
    </source>
</evidence>
<dbReference type="EMBL" id="JAFEMO010000002">
    <property type="protein sequence ID" value="KAH7575650.1"/>
    <property type="molecule type" value="Genomic_DNA"/>
</dbReference>
<reference evidence="2 3" key="1">
    <citation type="submission" date="2021-02" db="EMBL/GenBank/DDBJ databases">
        <title>Plant Genome Project.</title>
        <authorList>
            <person name="Zhang R.-G."/>
        </authorList>
    </citation>
    <scope>NUCLEOTIDE SEQUENCE [LARGE SCALE GENOMIC DNA]</scope>
    <source>
        <tissue evidence="2">Leaves</tissue>
    </source>
</reference>
<name>A0ABQ8IGJ3_9ROSI</name>
<feature type="compositionally biased region" description="Basic residues" evidence="1">
    <location>
        <begin position="72"/>
        <end position="82"/>
    </location>
</feature>
<protein>
    <submittedName>
        <fullName evidence="2">Uncharacterized protein</fullName>
    </submittedName>
</protein>
<evidence type="ECO:0000313" key="3">
    <source>
        <dbReference type="Proteomes" id="UP000827721"/>
    </source>
</evidence>
<evidence type="ECO:0000256" key="1">
    <source>
        <dbReference type="SAM" id="MobiDB-lite"/>
    </source>
</evidence>